<reference evidence="1" key="1">
    <citation type="submission" date="2023-04" db="EMBL/GenBank/DDBJ databases">
        <title>Phytophthora lilii NBRC 32176.</title>
        <authorList>
            <person name="Ichikawa N."/>
            <person name="Sato H."/>
            <person name="Tonouchi N."/>
        </authorList>
    </citation>
    <scope>NUCLEOTIDE SEQUENCE</scope>
    <source>
        <strain evidence="1">NBRC 32176</strain>
    </source>
</reference>
<sequence length="79" mass="7990">MVLAKQSRYECNVLTETALAAGLAATSNQLDGGVKAEAESPTPAPGAGTSLELVGGNDILLQLEQYSGHDAVAVAHALL</sequence>
<proteinExistence type="predicted"/>
<evidence type="ECO:0000313" key="2">
    <source>
        <dbReference type="Proteomes" id="UP001165083"/>
    </source>
</evidence>
<comment type="caution">
    <text evidence="1">The sequence shown here is derived from an EMBL/GenBank/DDBJ whole genome shotgun (WGS) entry which is preliminary data.</text>
</comment>
<keyword evidence="2" id="KW-1185">Reference proteome</keyword>
<name>A0A9W6X6Y0_9STRA</name>
<dbReference type="EMBL" id="BSXW01001016">
    <property type="protein sequence ID" value="GMF32772.1"/>
    <property type="molecule type" value="Genomic_DNA"/>
</dbReference>
<gene>
    <name evidence="1" type="ORF">Plil01_001399700</name>
</gene>
<dbReference type="AlphaFoldDB" id="A0A9W6X6Y0"/>
<protein>
    <submittedName>
        <fullName evidence="1">Unnamed protein product</fullName>
    </submittedName>
</protein>
<dbReference type="Proteomes" id="UP001165083">
    <property type="component" value="Unassembled WGS sequence"/>
</dbReference>
<accession>A0A9W6X6Y0</accession>
<organism evidence="1 2">
    <name type="scientific">Phytophthora lilii</name>
    <dbReference type="NCBI Taxonomy" id="2077276"/>
    <lineage>
        <taxon>Eukaryota</taxon>
        <taxon>Sar</taxon>
        <taxon>Stramenopiles</taxon>
        <taxon>Oomycota</taxon>
        <taxon>Peronosporomycetes</taxon>
        <taxon>Peronosporales</taxon>
        <taxon>Peronosporaceae</taxon>
        <taxon>Phytophthora</taxon>
    </lineage>
</organism>
<evidence type="ECO:0000313" key="1">
    <source>
        <dbReference type="EMBL" id="GMF32772.1"/>
    </source>
</evidence>